<dbReference type="EMBL" id="MOOE01000003">
    <property type="protein sequence ID" value="KAK1534590.1"/>
    <property type="molecule type" value="Genomic_DNA"/>
</dbReference>
<evidence type="ECO:0000313" key="2">
    <source>
        <dbReference type="Proteomes" id="UP001240678"/>
    </source>
</evidence>
<sequence>MLSMASSWRIRAQPFDHFLNNGSVVSVPSQAGSLTGIILHLGDSLPAGHLGSRAASGNIHSALWVRPCCKLKLLRGCRFRPQTPCYTPRPRGISFCLQPGLNAKDFVDYWHQLGGHTVYRTSLKMLGRVLRDPPPIQPHACSGDS</sequence>
<comment type="caution">
    <text evidence="1">The sequence shown here is derived from an EMBL/GenBank/DDBJ whole genome shotgun (WGS) entry which is preliminary data.</text>
</comment>
<reference evidence="1 2" key="1">
    <citation type="submission" date="2016-10" db="EMBL/GenBank/DDBJ databases">
        <title>The genome sequence of Colletotrichum fioriniae PJ7.</title>
        <authorList>
            <person name="Baroncelli R."/>
        </authorList>
    </citation>
    <scope>NUCLEOTIDE SEQUENCE [LARGE SCALE GENOMIC DNA]</scope>
    <source>
        <strain evidence="1 2">IMI 309622</strain>
    </source>
</reference>
<gene>
    <name evidence="1" type="ORF">CCOS01_03342</name>
</gene>
<accession>A0AAJ0E414</accession>
<name>A0AAJ0E414_9PEZI</name>
<protein>
    <submittedName>
        <fullName evidence="1">Uncharacterized protein</fullName>
    </submittedName>
</protein>
<keyword evidence="2" id="KW-1185">Reference proteome</keyword>
<dbReference type="RefSeq" id="XP_060317793.1">
    <property type="nucleotide sequence ID" value="XM_060451528.1"/>
</dbReference>
<proteinExistence type="predicted"/>
<dbReference type="Proteomes" id="UP001240678">
    <property type="component" value="Unassembled WGS sequence"/>
</dbReference>
<organism evidence="1 2">
    <name type="scientific">Colletotrichum costaricense</name>
    <dbReference type="NCBI Taxonomy" id="1209916"/>
    <lineage>
        <taxon>Eukaryota</taxon>
        <taxon>Fungi</taxon>
        <taxon>Dikarya</taxon>
        <taxon>Ascomycota</taxon>
        <taxon>Pezizomycotina</taxon>
        <taxon>Sordariomycetes</taxon>
        <taxon>Hypocreomycetidae</taxon>
        <taxon>Glomerellales</taxon>
        <taxon>Glomerellaceae</taxon>
        <taxon>Colletotrichum</taxon>
        <taxon>Colletotrichum acutatum species complex</taxon>
    </lineage>
</organism>
<dbReference type="AlphaFoldDB" id="A0AAJ0E414"/>
<evidence type="ECO:0000313" key="1">
    <source>
        <dbReference type="EMBL" id="KAK1534590.1"/>
    </source>
</evidence>
<dbReference type="GeneID" id="85335075"/>